<keyword evidence="1" id="KW-0175">Coiled coil</keyword>
<organism evidence="3 4">
    <name type="scientific">Pelobates cultripes</name>
    <name type="common">Western spadefoot toad</name>
    <dbReference type="NCBI Taxonomy" id="61616"/>
    <lineage>
        <taxon>Eukaryota</taxon>
        <taxon>Metazoa</taxon>
        <taxon>Chordata</taxon>
        <taxon>Craniata</taxon>
        <taxon>Vertebrata</taxon>
        <taxon>Euteleostomi</taxon>
        <taxon>Amphibia</taxon>
        <taxon>Batrachia</taxon>
        <taxon>Anura</taxon>
        <taxon>Pelobatoidea</taxon>
        <taxon>Pelobatidae</taxon>
        <taxon>Pelobates</taxon>
    </lineage>
</organism>
<evidence type="ECO:0000256" key="1">
    <source>
        <dbReference type="SAM" id="Coils"/>
    </source>
</evidence>
<feature type="region of interest" description="Disordered" evidence="2">
    <location>
        <begin position="29"/>
        <end position="52"/>
    </location>
</feature>
<protein>
    <submittedName>
        <fullName evidence="3">Uncharacterized protein</fullName>
    </submittedName>
</protein>
<name>A0AAD1R5K7_PELCU</name>
<proteinExistence type="predicted"/>
<feature type="coiled-coil region" evidence="1">
    <location>
        <begin position="95"/>
        <end position="129"/>
    </location>
</feature>
<keyword evidence="4" id="KW-1185">Reference proteome</keyword>
<dbReference type="AlphaFoldDB" id="A0AAD1R5K7"/>
<dbReference type="EMBL" id="OW240912">
    <property type="protein sequence ID" value="CAH2223838.1"/>
    <property type="molecule type" value="Genomic_DNA"/>
</dbReference>
<reference evidence="3" key="1">
    <citation type="submission" date="2022-03" db="EMBL/GenBank/DDBJ databases">
        <authorList>
            <person name="Alioto T."/>
            <person name="Alioto T."/>
            <person name="Gomez Garrido J."/>
        </authorList>
    </citation>
    <scope>NUCLEOTIDE SEQUENCE</scope>
</reference>
<accession>A0AAD1R5K7</accession>
<dbReference type="Proteomes" id="UP001295444">
    <property type="component" value="Chromosome 01"/>
</dbReference>
<evidence type="ECO:0000313" key="4">
    <source>
        <dbReference type="Proteomes" id="UP001295444"/>
    </source>
</evidence>
<gene>
    <name evidence="3" type="ORF">PECUL_23A035100</name>
</gene>
<evidence type="ECO:0000256" key="2">
    <source>
        <dbReference type="SAM" id="MobiDB-lite"/>
    </source>
</evidence>
<sequence length="131" mass="14724">MSTQRAKKPAEIRDKSAFFAAKPSVTKQAEYMPQDGAKLSDTEQPNEAPDAPLTQRVLQSMLDSAVIRMQSTFTDAIAEVMKNLTKLAACTRCLETDLRNSCTETEKRLARLEEQIVSQELKIMSLEDRSR</sequence>
<evidence type="ECO:0000313" key="3">
    <source>
        <dbReference type="EMBL" id="CAH2223838.1"/>
    </source>
</evidence>